<proteinExistence type="predicted"/>
<feature type="domain" description="Hydroxyproline O-arabinosyltransferase-like" evidence="9">
    <location>
        <begin position="165"/>
        <end position="466"/>
    </location>
</feature>
<evidence type="ECO:0000256" key="2">
    <source>
        <dbReference type="ARBA" id="ARBA00022676"/>
    </source>
</evidence>
<name>A0AB34JX51_PRYPA</name>
<evidence type="ECO:0000256" key="4">
    <source>
        <dbReference type="ARBA" id="ARBA00022692"/>
    </source>
</evidence>
<keyword evidence="6 8" id="KW-0472">Membrane</keyword>
<gene>
    <name evidence="10" type="ORF">AB1Y20_019870</name>
</gene>
<evidence type="ECO:0000256" key="7">
    <source>
        <dbReference type="SAM" id="MobiDB-lite"/>
    </source>
</evidence>
<feature type="region of interest" description="Disordered" evidence="7">
    <location>
        <begin position="1"/>
        <end position="23"/>
    </location>
</feature>
<dbReference type="InterPro" id="IPR056508">
    <property type="entry name" value="HPAT-like"/>
</dbReference>
<sequence>MRRRPGADDHSLPRRRFSSGDPNNGAAGLTGAFGFLLFCALLYYTTEFMLLSGYRADTRAHRLWNTLSSSLAQVEGRLEDAATEVEDGLGLLPHARLPVRLTPRPASADDPPPHPAAAEARVRLLPQDAPLRLEPRATPPAAAKALRGAEPAAADGSCPRVRRPYHVVMTAASGKYQEWQSRVMYYHYLKQKRLHPCSDMGGFTRLLNTHGAQPDSLMSEIPTLLVHQLKGGRCDECDHGFIVMNRPWGVLQLIESDHWRNSIPEEWVMLAETDHMIMAPPPNDATEERPVGFKFYYMTAMDPKLMPVVQKFLAPGIDPSTVDQAGPSPIIIHKPLLAKIARPWWDMSIRMKKDSDANRVFGWVLEMWGYNLAARNMGIRHLDWQDLQVEPQGSGTDDMDSKYIYHYTFGLHVDGPGGTAWSLDKRRYFGSYPSDHIELPPRCSSKSGFIYAGMLNEAAQNIAGWPTRDAPREQSAADVAPLARLRASTDAPPAGRGVGRLIVGTGPWRWGRIDSLYFFSRGIAYIAPTTPEKVGYLGRWSATGANSVTLRLCADVYELEFGGLDSTSEWTFRSLTAGVAPAGRLAEPPQLTRELLPHLRVPPSALGDDNASFVAEMAGSGPWRWAGSGPLAFLRGGVLRTPWGLGQWGVKRMAGGRWEVAAADQIFADFAGSFHTLAWSSRECLRLISTRKADGDRVPISFDGANDLTEKRCRLAMRAKLEE</sequence>
<feature type="compositionally biased region" description="Basic and acidic residues" evidence="7">
    <location>
        <begin position="1"/>
        <end position="12"/>
    </location>
</feature>
<comment type="subcellular location">
    <subcellularLocation>
        <location evidence="1">Membrane</location>
        <topology evidence="1">Single-pass membrane protein</topology>
    </subcellularLocation>
</comment>
<reference evidence="10 11" key="1">
    <citation type="journal article" date="2024" name="Science">
        <title>Giant polyketide synthase enzymes in the biosynthesis of giant marine polyether toxins.</title>
        <authorList>
            <person name="Fallon T.R."/>
            <person name="Shende V.V."/>
            <person name="Wierzbicki I.H."/>
            <person name="Pendleton A.L."/>
            <person name="Watervoot N.F."/>
            <person name="Auber R.P."/>
            <person name="Gonzalez D.J."/>
            <person name="Wisecaver J.H."/>
            <person name="Moore B.S."/>
        </authorList>
    </citation>
    <scope>NUCLEOTIDE SEQUENCE [LARGE SCALE GENOMIC DNA]</scope>
    <source>
        <strain evidence="10 11">12B1</strain>
    </source>
</reference>
<dbReference type="InterPro" id="IPR044845">
    <property type="entry name" value="HPAT/SRGT1-like"/>
</dbReference>
<protein>
    <recommendedName>
        <fullName evidence="9">Hydroxyproline O-arabinosyltransferase-like domain-containing protein</fullName>
    </recommendedName>
</protein>
<keyword evidence="3" id="KW-0808">Transferase</keyword>
<keyword evidence="11" id="KW-1185">Reference proteome</keyword>
<feature type="transmembrane region" description="Helical" evidence="8">
    <location>
        <begin position="24"/>
        <end position="44"/>
    </location>
</feature>
<dbReference type="AlphaFoldDB" id="A0AB34JX51"/>
<evidence type="ECO:0000256" key="6">
    <source>
        <dbReference type="ARBA" id="ARBA00023136"/>
    </source>
</evidence>
<evidence type="ECO:0000313" key="11">
    <source>
        <dbReference type="Proteomes" id="UP001515480"/>
    </source>
</evidence>
<keyword evidence="4 8" id="KW-0812">Transmembrane</keyword>
<dbReference type="GO" id="GO:0016757">
    <property type="term" value="F:glycosyltransferase activity"/>
    <property type="evidence" value="ECO:0007669"/>
    <property type="project" value="UniProtKB-KW"/>
</dbReference>
<dbReference type="EMBL" id="JBGBPQ010000004">
    <property type="protein sequence ID" value="KAL1524994.1"/>
    <property type="molecule type" value="Genomic_DNA"/>
</dbReference>
<dbReference type="Proteomes" id="UP001515480">
    <property type="component" value="Unassembled WGS sequence"/>
</dbReference>
<evidence type="ECO:0000256" key="5">
    <source>
        <dbReference type="ARBA" id="ARBA00022989"/>
    </source>
</evidence>
<dbReference type="Pfam" id="PF23452">
    <property type="entry name" value="HPAT"/>
    <property type="match status" value="1"/>
</dbReference>
<keyword evidence="2" id="KW-0328">Glycosyltransferase</keyword>
<evidence type="ECO:0000256" key="3">
    <source>
        <dbReference type="ARBA" id="ARBA00022679"/>
    </source>
</evidence>
<organism evidence="10 11">
    <name type="scientific">Prymnesium parvum</name>
    <name type="common">Toxic golden alga</name>
    <dbReference type="NCBI Taxonomy" id="97485"/>
    <lineage>
        <taxon>Eukaryota</taxon>
        <taxon>Haptista</taxon>
        <taxon>Haptophyta</taxon>
        <taxon>Prymnesiophyceae</taxon>
        <taxon>Prymnesiales</taxon>
        <taxon>Prymnesiaceae</taxon>
        <taxon>Prymnesium</taxon>
    </lineage>
</organism>
<dbReference type="PANTHER" id="PTHR31485">
    <property type="entry name" value="PEPTIDYL SERINE ALPHA-GALACTOSYLTRANSFERASE"/>
    <property type="match status" value="1"/>
</dbReference>
<evidence type="ECO:0000256" key="1">
    <source>
        <dbReference type="ARBA" id="ARBA00004167"/>
    </source>
</evidence>
<dbReference type="GO" id="GO:0016020">
    <property type="term" value="C:membrane"/>
    <property type="evidence" value="ECO:0007669"/>
    <property type="project" value="UniProtKB-SubCell"/>
</dbReference>
<accession>A0AB34JX51</accession>
<evidence type="ECO:0000259" key="9">
    <source>
        <dbReference type="Pfam" id="PF23452"/>
    </source>
</evidence>
<evidence type="ECO:0000313" key="10">
    <source>
        <dbReference type="EMBL" id="KAL1524994.1"/>
    </source>
</evidence>
<keyword evidence="5 8" id="KW-1133">Transmembrane helix</keyword>
<dbReference type="PANTHER" id="PTHR31485:SF4">
    <property type="entry name" value="HYDROXYPROLINE O-ARABINOSYLTRANSFERASE RDN1"/>
    <property type="match status" value="1"/>
</dbReference>
<evidence type="ECO:0000256" key="8">
    <source>
        <dbReference type="SAM" id="Phobius"/>
    </source>
</evidence>
<comment type="caution">
    <text evidence="10">The sequence shown here is derived from an EMBL/GenBank/DDBJ whole genome shotgun (WGS) entry which is preliminary data.</text>
</comment>